<gene>
    <name evidence="11" type="ORF">LOC68_09220</name>
</gene>
<dbReference type="GO" id="GO:0005886">
    <property type="term" value="C:plasma membrane"/>
    <property type="evidence" value="ECO:0007669"/>
    <property type="project" value="UniProtKB-SubCell"/>
</dbReference>
<dbReference type="EMBL" id="JAJKFT010000004">
    <property type="protein sequence ID" value="MCC9628576.1"/>
    <property type="molecule type" value="Genomic_DNA"/>
</dbReference>
<feature type="domain" description="ABC transporter" evidence="10">
    <location>
        <begin position="9"/>
        <end position="245"/>
    </location>
</feature>
<feature type="domain" description="ABC transporter" evidence="10">
    <location>
        <begin position="261"/>
        <end position="507"/>
    </location>
</feature>
<dbReference type="Gene3D" id="3.40.50.300">
    <property type="entry name" value="P-loop containing nucleotide triphosphate hydrolases"/>
    <property type="match status" value="2"/>
</dbReference>
<keyword evidence="12" id="KW-1185">Reference proteome</keyword>
<evidence type="ECO:0000256" key="9">
    <source>
        <dbReference type="ARBA" id="ARBA00023136"/>
    </source>
</evidence>
<dbReference type="SUPFAM" id="SSF52540">
    <property type="entry name" value="P-loop containing nucleoside triphosphate hydrolases"/>
    <property type="match status" value="2"/>
</dbReference>
<proteinExistence type="predicted"/>
<keyword evidence="4" id="KW-0762">Sugar transport</keyword>
<dbReference type="AlphaFoldDB" id="A0A9X1ML35"/>
<dbReference type="PROSITE" id="PS50893">
    <property type="entry name" value="ABC_TRANSPORTER_2"/>
    <property type="match status" value="2"/>
</dbReference>
<dbReference type="InterPro" id="IPR003593">
    <property type="entry name" value="AAA+_ATPase"/>
</dbReference>
<evidence type="ECO:0000256" key="2">
    <source>
        <dbReference type="ARBA" id="ARBA00022448"/>
    </source>
</evidence>
<evidence type="ECO:0000256" key="4">
    <source>
        <dbReference type="ARBA" id="ARBA00022597"/>
    </source>
</evidence>
<keyword evidence="6" id="KW-0547">Nucleotide-binding</keyword>
<comment type="subcellular location">
    <subcellularLocation>
        <location evidence="1">Cell membrane</location>
        <topology evidence="1">Peripheral membrane protein</topology>
    </subcellularLocation>
</comment>
<keyword evidence="8" id="KW-1278">Translocase</keyword>
<dbReference type="PANTHER" id="PTHR43790">
    <property type="entry name" value="CARBOHYDRATE TRANSPORT ATP-BINDING PROTEIN MG119-RELATED"/>
    <property type="match status" value="1"/>
</dbReference>
<dbReference type="InterPro" id="IPR027417">
    <property type="entry name" value="P-loop_NTPase"/>
</dbReference>
<keyword evidence="3" id="KW-1003">Cell membrane</keyword>
<dbReference type="FunFam" id="3.40.50.300:FF:000127">
    <property type="entry name" value="Ribose import ATP-binding protein RbsA"/>
    <property type="match status" value="1"/>
</dbReference>
<keyword evidence="9" id="KW-0472">Membrane</keyword>
<dbReference type="CDD" id="cd03215">
    <property type="entry name" value="ABC_Carb_Monos_II"/>
    <property type="match status" value="1"/>
</dbReference>
<evidence type="ECO:0000256" key="8">
    <source>
        <dbReference type="ARBA" id="ARBA00022967"/>
    </source>
</evidence>
<dbReference type="CDD" id="cd03216">
    <property type="entry name" value="ABC_Carb_Monos_I"/>
    <property type="match status" value="1"/>
</dbReference>
<dbReference type="GO" id="GO:0016887">
    <property type="term" value="F:ATP hydrolysis activity"/>
    <property type="evidence" value="ECO:0007669"/>
    <property type="project" value="InterPro"/>
</dbReference>
<keyword evidence="7 11" id="KW-0067">ATP-binding</keyword>
<evidence type="ECO:0000256" key="3">
    <source>
        <dbReference type="ARBA" id="ARBA00022475"/>
    </source>
</evidence>
<dbReference type="InterPro" id="IPR017871">
    <property type="entry name" value="ABC_transporter-like_CS"/>
</dbReference>
<evidence type="ECO:0000259" key="10">
    <source>
        <dbReference type="PROSITE" id="PS50893"/>
    </source>
</evidence>
<evidence type="ECO:0000256" key="5">
    <source>
        <dbReference type="ARBA" id="ARBA00022737"/>
    </source>
</evidence>
<organism evidence="11 12">
    <name type="scientific">Blastopirellula sediminis</name>
    <dbReference type="NCBI Taxonomy" id="2894196"/>
    <lineage>
        <taxon>Bacteria</taxon>
        <taxon>Pseudomonadati</taxon>
        <taxon>Planctomycetota</taxon>
        <taxon>Planctomycetia</taxon>
        <taxon>Pirellulales</taxon>
        <taxon>Pirellulaceae</taxon>
        <taxon>Blastopirellula</taxon>
    </lineage>
</organism>
<comment type="caution">
    <text evidence="11">The sequence shown here is derived from an EMBL/GenBank/DDBJ whole genome shotgun (WGS) entry which is preliminary data.</text>
</comment>
<evidence type="ECO:0000256" key="1">
    <source>
        <dbReference type="ARBA" id="ARBA00004202"/>
    </source>
</evidence>
<dbReference type="InterPro" id="IPR050107">
    <property type="entry name" value="ABC_carbohydrate_import_ATPase"/>
</dbReference>
<evidence type="ECO:0000256" key="6">
    <source>
        <dbReference type="ARBA" id="ARBA00022741"/>
    </source>
</evidence>
<dbReference type="PROSITE" id="PS00211">
    <property type="entry name" value="ABC_TRANSPORTER_1"/>
    <property type="match status" value="1"/>
</dbReference>
<dbReference type="SMART" id="SM00382">
    <property type="entry name" value="AAA"/>
    <property type="match status" value="2"/>
</dbReference>
<dbReference type="PANTHER" id="PTHR43790:SF3">
    <property type="entry name" value="D-ALLOSE IMPORT ATP-BINDING PROTEIN ALSA-RELATED"/>
    <property type="match status" value="1"/>
</dbReference>
<sequence>MISSGSNLLEVQGVTKRYGEATVLNDCQLQVRAGEIHALLGGNGAGKSTLVRIIAGLVSPTAGEMKLNGTSYAPSQKREAEEAGVQIVQQEFNLIPTLSVAENLLLTRLPSLGGVINRKELHRRAKTALERLDLHDISTDAIVETLGVGQQQMIEIAAALDRQCKLLILDEPTAALSVAEVEALFPWLENLRAKGVGIIYISHRLDEVARLSDRITVLRDGQYFGTYETSQLTTDQMVDLMTGDVHNPASHHPNPEETLGEKSSDFALRVEGISGGKVQDVSFEVRRGERFGIAGLVGSGRTELLRLIFGADVASRGHIYLDNSDTPRRFRHPSEAVAAGLAMVTEDRKQNGLLLPQSIRANSTLAALGKRFSRWGVIRSQAEAESAESHRESMEIRCTSIEQHTSALSGGNQQKVVIARWLTTEASVFLFDEPTRGIDVPARRRIYRLIDTLADEGKTIVIVSSDLEELFETCDRIAVMSNGRLCEIFSRPDMSHDAIMRAAFSGYLDRSSHA</sequence>
<protein>
    <submittedName>
        <fullName evidence="11">Sugar ABC transporter ATP-binding protein</fullName>
    </submittedName>
</protein>
<evidence type="ECO:0000313" key="11">
    <source>
        <dbReference type="EMBL" id="MCC9628576.1"/>
    </source>
</evidence>
<dbReference type="RefSeq" id="WP_230217968.1">
    <property type="nucleotide sequence ID" value="NZ_JAJKFT010000004.1"/>
</dbReference>
<evidence type="ECO:0000313" key="12">
    <source>
        <dbReference type="Proteomes" id="UP001139103"/>
    </source>
</evidence>
<name>A0A9X1ML35_9BACT</name>
<keyword evidence="5" id="KW-0677">Repeat</keyword>
<dbReference type="Proteomes" id="UP001139103">
    <property type="component" value="Unassembled WGS sequence"/>
</dbReference>
<dbReference type="Pfam" id="PF00005">
    <property type="entry name" value="ABC_tran"/>
    <property type="match status" value="2"/>
</dbReference>
<accession>A0A9X1ML35</accession>
<keyword evidence="2" id="KW-0813">Transport</keyword>
<evidence type="ECO:0000256" key="7">
    <source>
        <dbReference type="ARBA" id="ARBA00022840"/>
    </source>
</evidence>
<dbReference type="GO" id="GO:0005524">
    <property type="term" value="F:ATP binding"/>
    <property type="evidence" value="ECO:0007669"/>
    <property type="project" value="UniProtKB-KW"/>
</dbReference>
<reference evidence="11" key="1">
    <citation type="submission" date="2021-11" db="EMBL/GenBank/DDBJ databases">
        <title>Genome sequence.</title>
        <authorList>
            <person name="Sun Q."/>
        </authorList>
    </citation>
    <scope>NUCLEOTIDE SEQUENCE</scope>
    <source>
        <strain evidence="11">JC732</strain>
    </source>
</reference>
<dbReference type="InterPro" id="IPR003439">
    <property type="entry name" value="ABC_transporter-like_ATP-bd"/>
</dbReference>